<dbReference type="Gene3D" id="3.90.1200.10">
    <property type="match status" value="1"/>
</dbReference>
<organism evidence="2 3">
    <name type="scientific">Diatrype stigma</name>
    <dbReference type="NCBI Taxonomy" id="117547"/>
    <lineage>
        <taxon>Eukaryota</taxon>
        <taxon>Fungi</taxon>
        <taxon>Dikarya</taxon>
        <taxon>Ascomycota</taxon>
        <taxon>Pezizomycotina</taxon>
        <taxon>Sordariomycetes</taxon>
        <taxon>Xylariomycetidae</taxon>
        <taxon>Xylariales</taxon>
        <taxon>Diatrypaceae</taxon>
        <taxon>Diatrype</taxon>
    </lineage>
</organism>
<dbReference type="PANTHER" id="PTHR21310:SF15">
    <property type="entry name" value="AMINOGLYCOSIDE PHOSPHOTRANSFERASE DOMAIN-CONTAINING PROTEIN"/>
    <property type="match status" value="1"/>
</dbReference>
<proteinExistence type="predicted"/>
<comment type="caution">
    <text evidence="2">The sequence shown here is derived from an EMBL/GenBank/DDBJ whole genome shotgun (WGS) entry which is preliminary data.</text>
</comment>
<evidence type="ECO:0000259" key="1">
    <source>
        <dbReference type="Pfam" id="PF01636"/>
    </source>
</evidence>
<dbReference type="AlphaFoldDB" id="A0AAN9V081"/>
<dbReference type="InterPro" id="IPR002575">
    <property type="entry name" value="Aminoglycoside_PTrfase"/>
</dbReference>
<reference evidence="2 3" key="1">
    <citation type="submission" date="2024-02" db="EMBL/GenBank/DDBJ databases">
        <title>De novo assembly and annotation of 12 fungi associated with fruit tree decline syndrome in Ontario, Canada.</title>
        <authorList>
            <person name="Sulman M."/>
            <person name="Ellouze W."/>
            <person name="Ilyukhin E."/>
        </authorList>
    </citation>
    <scope>NUCLEOTIDE SEQUENCE [LARGE SCALE GENOMIC DNA]</scope>
    <source>
        <strain evidence="2 3">M11/M66-122</strain>
    </source>
</reference>
<protein>
    <recommendedName>
        <fullName evidence="1">Aminoglycoside phosphotransferase domain-containing protein</fullName>
    </recommendedName>
</protein>
<evidence type="ECO:0000313" key="2">
    <source>
        <dbReference type="EMBL" id="KAK7757136.1"/>
    </source>
</evidence>
<name>A0AAN9V081_9PEZI</name>
<sequence length="409" mass="46541">MSTNIPGDGWTGFARLNPNIGDLYERIRTVLTSADFRELEKRALLARRRRDEIADPELSCTIDPSFFTNGSENVVLKVCFSDHVNWVARIYHKFMDDEAAQRYTVSMISEIATIKKVRECTTIPAPDVFAYDTDPSNLVGYPYMLMELLDGRALERSVAISVPPEHLPKVARQLADVLYQLQTITSKSLGQLWYRKDGDEPVSCVLQRPVDASSLEWFQFQRQENNRQAMQTNPQDPEWTTACWVLKNAVTHFIVEDRIKGPFPLCHLDLHYGNLLFDADYNLTGVIDWSRAQMVPFERSAISPEFVTAPAAPEERNNKILTLRSLVREHLQHLEEAESSSSDDGSSDGSPKTRLSEFFGTKKADMVYRCTYSFPYRALYDGRMVAELIYGGVVSWGQLVRVYGGQEIV</sequence>
<gene>
    <name evidence="2" type="ORF">SLS62_000683</name>
</gene>
<dbReference type="SUPFAM" id="SSF56112">
    <property type="entry name" value="Protein kinase-like (PK-like)"/>
    <property type="match status" value="1"/>
</dbReference>
<dbReference type="Pfam" id="PF01636">
    <property type="entry name" value="APH"/>
    <property type="match status" value="1"/>
</dbReference>
<dbReference type="InterPro" id="IPR011009">
    <property type="entry name" value="Kinase-like_dom_sf"/>
</dbReference>
<keyword evidence="3" id="KW-1185">Reference proteome</keyword>
<dbReference type="Proteomes" id="UP001320420">
    <property type="component" value="Unassembled WGS sequence"/>
</dbReference>
<accession>A0AAN9V081</accession>
<dbReference type="EMBL" id="JAKJXP020000003">
    <property type="protein sequence ID" value="KAK7757136.1"/>
    <property type="molecule type" value="Genomic_DNA"/>
</dbReference>
<dbReference type="PANTHER" id="PTHR21310">
    <property type="entry name" value="AMINOGLYCOSIDE PHOSPHOTRANSFERASE-RELATED-RELATED"/>
    <property type="match status" value="1"/>
</dbReference>
<evidence type="ECO:0000313" key="3">
    <source>
        <dbReference type="Proteomes" id="UP001320420"/>
    </source>
</evidence>
<dbReference type="InterPro" id="IPR051678">
    <property type="entry name" value="AGP_Transferase"/>
</dbReference>
<feature type="domain" description="Aminoglycoside phosphotransferase" evidence="1">
    <location>
        <begin position="86"/>
        <end position="294"/>
    </location>
</feature>